<feature type="compositionally biased region" description="Basic and acidic residues" evidence="1">
    <location>
        <begin position="77"/>
        <end position="90"/>
    </location>
</feature>
<evidence type="ECO:0000313" key="3">
    <source>
        <dbReference type="EMBL" id="KAK4200981.1"/>
    </source>
</evidence>
<dbReference type="PROSITE" id="PS00028">
    <property type="entry name" value="ZINC_FINGER_C2H2_1"/>
    <property type="match status" value="2"/>
</dbReference>
<dbReference type="EMBL" id="MU863912">
    <property type="protein sequence ID" value="KAK4200981.1"/>
    <property type="molecule type" value="Genomic_DNA"/>
</dbReference>
<dbReference type="AlphaFoldDB" id="A0AAN6XIM8"/>
<evidence type="ECO:0000313" key="4">
    <source>
        <dbReference type="Proteomes" id="UP001303160"/>
    </source>
</evidence>
<feature type="region of interest" description="Disordered" evidence="1">
    <location>
        <begin position="310"/>
        <end position="360"/>
    </location>
</feature>
<dbReference type="InterPro" id="IPR013087">
    <property type="entry name" value="Znf_C2H2_type"/>
</dbReference>
<keyword evidence="4" id="KW-1185">Reference proteome</keyword>
<feature type="domain" description="C2H2-type" evidence="2">
    <location>
        <begin position="244"/>
        <end position="267"/>
    </location>
</feature>
<evidence type="ECO:0000259" key="2">
    <source>
        <dbReference type="PROSITE" id="PS00028"/>
    </source>
</evidence>
<feature type="region of interest" description="Disordered" evidence="1">
    <location>
        <begin position="684"/>
        <end position="724"/>
    </location>
</feature>
<feature type="compositionally biased region" description="Polar residues" evidence="1">
    <location>
        <begin position="109"/>
        <end position="133"/>
    </location>
</feature>
<feature type="compositionally biased region" description="Polar residues" evidence="1">
    <location>
        <begin position="67"/>
        <end position="76"/>
    </location>
</feature>
<organism evidence="3 4">
    <name type="scientific">Triangularia verruculosa</name>
    <dbReference type="NCBI Taxonomy" id="2587418"/>
    <lineage>
        <taxon>Eukaryota</taxon>
        <taxon>Fungi</taxon>
        <taxon>Dikarya</taxon>
        <taxon>Ascomycota</taxon>
        <taxon>Pezizomycotina</taxon>
        <taxon>Sordariomycetes</taxon>
        <taxon>Sordariomycetidae</taxon>
        <taxon>Sordariales</taxon>
        <taxon>Podosporaceae</taxon>
        <taxon>Triangularia</taxon>
    </lineage>
</organism>
<accession>A0AAN6XIM8</accession>
<feature type="region of interest" description="Disordered" evidence="1">
    <location>
        <begin position="1"/>
        <end position="186"/>
    </location>
</feature>
<protein>
    <recommendedName>
        <fullName evidence="2">C2H2-type domain-containing protein</fullName>
    </recommendedName>
</protein>
<reference evidence="3" key="2">
    <citation type="submission" date="2023-05" db="EMBL/GenBank/DDBJ databases">
        <authorList>
            <consortium name="Lawrence Berkeley National Laboratory"/>
            <person name="Steindorff A."/>
            <person name="Hensen N."/>
            <person name="Bonometti L."/>
            <person name="Westerberg I."/>
            <person name="Brannstrom I.O."/>
            <person name="Guillou S."/>
            <person name="Cros-Aarteil S."/>
            <person name="Calhoun S."/>
            <person name="Haridas S."/>
            <person name="Kuo A."/>
            <person name="Mondo S."/>
            <person name="Pangilinan J."/>
            <person name="Riley R."/>
            <person name="Labutti K."/>
            <person name="Andreopoulos B."/>
            <person name="Lipzen A."/>
            <person name="Chen C."/>
            <person name="Yanf M."/>
            <person name="Daum C."/>
            <person name="Ng V."/>
            <person name="Clum A."/>
            <person name="Ohm R."/>
            <person name="Martin F."/>
            <person name="Silar P."/>
            <person name="Natvig D."/>
            <person name="Lalanne C."/>
            <person name="Gautier V."/>
            <person name="Ament-Velasquez S.L."/>
            <person name="Kruys A."/>
            <person name="Hutchinson M.I."/>
            <person name="Powell A.J."/>
            <person name="Barry K."/>
            <person name="Miller A.N."/>
            <person name="Grigoriev I.V."/>
            <person name="Debuchy R."/>
            <person name="Gladieux P."/>
            <person name="Thoren M.H."/>
            <person name="Johannesson H."/>
        </authorList>
    </citation>
    <scope>NUCLEOTIDE SEQUENCE</scope>
    <source>
        <strain evidence="3">CBS 315.58</strain>
    </source>
</reference>
<comment type="caution">
    <text evidence="3">The sequence shown here is derived from an EMBL/GenBank/DDBJ whole genome shotgun (WGS) entry which is preliminary data.</text>
</comment>
<sequence>MSGQTPQTFAELAASGSIGGWPFGRRDNSASSATPAKEDPTPPAGLDPDLPRVTSDLLPPRVATESPAGQTKSTKYSTEDERRKAISEALKRRHASAANDPSHGRNKRVQTANFQGSLLSLPPQSGGPTTQRQSRPEESASTSSESDSSDVEMMDQLPLVLPDDSNDGDWEEGSQRSDASVDDLPDSQLQTEATEVAATVARRALTNTPSGRPYLRWKGEAMHGALIPDEYEWSPALPGFPWICPVRSCRKLFPGIKQLGGHFVRQHRGCLFHDNMDGTLSLRGTYAKLRDGEGAPADGIPKPGTVISIGALDPTEPPMAAPSLPEQGRHHLGTNQSYSENGSEHSAAQSPAPTLAKASSFMPSADSGFELAEPGRKYTEWPEEGGPRSVYGVLIPAGYTMSRVQGEKPFRCPVRNCPKGCGKLNDLGFHFIVARHTDIRFFQRGHYASYLRDRGDGSFDVVGEYAPKRGNIVRSGKIVNPGPPIVVARTRPDGSTEWVPNWENMKRLSQDNDVTAAIPDKTSDVPMDDEVPADAVSNSTPDMTPGMVQGSGVPAEAVPVWPQSTWGQMEVKPEHVQAAQRLWHQKVLPALPGAPSVPQQTVVVELLQWKQQRELHPRPNTVTNELHGVKVREIVATDMRYHPPQDTLANTRPQIMADVAGLEQTEEGPSTRYQLRTRSAATGYVYTQPPPQPSEALPVAEQPASDVEKHPQQQPPASLISKGEAPDGAVAASGLVIPEAVLEMEEWEVAPGRIREQDPSPETIAFSKSYLSSAHAVDVHEDVAFRVDTIKSGHSFKIEADSHQLRLCSLASGKLRVKIGDEPEFVIGPHGMFKIKAGSSCNVSNRMYIDAILHSTVLNGFV</sequence>
<evidence type="ECO:0000256" key="1">
    <source>
        <dbReference type="SAM" id="MobiDB-lite"/>
    </source>
</evidence>
<feature type="domain" description="C2H2-type" evidence="2">
    <location>
        <begin position="412"/>
        <end position="436"/>
    </location>
</feature>
<reference evidence="3" key="1">
    <citation type="journal article" date="2023" name="Mol. Phylogenet. Evol.">
        <title>Genome-scale phylogeny and comparative genomics of the fungal order Sordariales.</title>
        <authorList>
            <person name="Hensen N."/>
            <person name="Bonometti L."/>
            <person name="Westerberg I."/>
            <person name="Brannstrom I.O."/>
            <person name="Guillou S."/>
            <person name="Cros-Aarteil S."/>
            <person name="Calhoun S."/>
            <person name="Haridas S."/>
            <person name="Kuo A."/>
            <person name="Mondo S."/>
            <person name="Pangilinan J."/>
            <person name="Riley R."/>
            <person name="LaButti K."/>
            <person name="Andreopoulos B."/>
            <person name="Lipzen A."/>
            <person name="Chen C."/>
            <person name="Yan M."/>
            <person name="Daum C."/>
            <person name="Ng V."/>
            <person name="Clum A."/>
            <person name="Steindorff A."/>
            <person name="Ohm R.A."/>
            <person name="Martin F."/>
            <person name="Silar P."/>
            <person name="Natvig D.O."/>
            <person name="Lalanne C."/>
            <person name="Gautier V."/>
            <person name="Ament-Velasquez S.L."/>
            <person name="Kruys A."/>
            <person name="Hutchinson M.I."/>
            <person name="Powell A.J."/>
            <person name="Barry K."/>
            <person name="Miller A.N."/>
            <person name="Grigoriev I.V."/>
            <person name="Debuchy R."/>
            <person name="Gladieux P."/>
            <person name="Hiltunen Thoren M."/>
            <person name="Johannesson H."/>
        </authorList>
    </citation>
    <scope>NUCLEOTIDE SEQUENCE</scope>
    <source>
        <strain evidence="3">CBS 315.58</strain>
    </source>
</reference>
<name>A0AAN6XIM8_9PEZI</name>
<gene>
    <name evidence="3" type="ORF">QBC40DRAFT_172508</name>
</gene>
<feature type="compositionally biased region" description="Polar residues" evidence="1">
    <location>
        <begin position="333"/>
        <end position="352"/>
    </location>
</feature>
<proteinExistence type="predicted"/>
<dbReference type="Proteomes" id="UP001303160">
    <property type="component" value="Unassembled WGS sequence"/>
</dbReference>